<name>A0A3M2I0Q5_9GAMM</name>
<dbReference type="OrthoDB" id="5985451at2"/>
<dbReference type="Proteomes" id="UP000275012">
    <property type="component" value="Unassembled WGS sequence"/>
</dbReference>
<sequence>MATRYFISLPEPDKARTGTPFGFRSHGPDGFAEELQDALRSASVFQRWLETQDDPDEVDPKLAATDPDATVEGRQDDLKIELIATTRLGGDCLRHRLRLLAGQHWQLRDVTSA</sequence>
<dbReference type="AlphaFoldDB" id="A0A3M2I0Q5"/>
<organism evidence="2 3">
    <name type="scientific">Solilutibacter pythonis</name>
    <dbReference type="NCBI Taxonomy" id="2483112"/>
    <lineage>
        <taxon>Bacteria</taxon>
        <taxon>Pseudomonadati</taxon>
        <taxon>Pseudomonadota</taxon>
        <taxon>Gammaproteobacteria</taxon>
        <taxon>Lysobacterales</taxon>
        <taxon>Lysobacteraceae</taxon>
        <taxon>Solilutibacter</taxon>
    </lineage>
</organism>
<dbReference type="EMBL" id="RFLY01000007">
    <property type="protein sequence ID" value="RMH93219.1"/>
    <property type="molecule type" value="Genomic_DNA"/>
</dbReference>
<evidence type="ECO:0000313" key="3">
    <source>
        <dbReference type="Proteomes" id="UP000275012"/>
    </source>
</evidence>
<comment type="caution">
    <text evidence="2">The sequence shown here is derived from an EMBL/GenBank/DDBJ whole genome shotgun (WGS) entry which is preliminary data.</text>
</comment>
<accession>A0A3M2I0Q5</accession>
<protein>
    <submittedName>
        <fullName evidence="2">Uncharacterized protein</fullName>
    </submittedName>
</protein>
<evidence type="ECO:0000313" key="2">
    <source>
        <dbReference type="EMBL" id="RMH93219.1"/>
    </source>
</evidence>
<gene>
    <name evidence="2" type="ORF">EBB59_06735</name>
</gene>
<keyword evidence="3" id="KW-1185">Reference proteome</keyword>
<evidence type="ECO:0000256" key="1">
    <source>
        <dbReference type="SAM" id="MobiDB-lite"/>
    </source>
</evidence>
<dbReference type="RefSeq" id="WP_122101376.1">
    <property type="nucleotide sequence ID" value="NZ_RFLY01000007.1"/>
</dbReference>
<reference evidence="2 3" key="1">
    <citation type="submission" date="2018-10" db="EMBL/GenBank/DDBJ databases">
        <title>Proposal of Lysobacter pythonis sp. nov. isolated from royal pythons (Python regius).</title>
        <authorList>
            <person name="Hans-Juergen B."/>
            <person name="Huptas C."/>
            <person name="Sandra B."/>
            <person name="Igor L."/>
            <person name="Joachim S."/>
            <person name="Siegfried S."/>
            <person name="Mareike W."/>
            <person name="Peter K."/>
        </authorList>
    </citation>
    <scope>NUCLEOTIDE SEQUENCE [LARGE SCALE GENOMIC DNA]</scope>
    <source>
        <strain evidence="2 3">4284/11</strain>
    </source>
</reference>
<feature type="region of interest" description="Disordered" evidence="1">
    <location>
        <begin position="51"/>
        <end position="70"/>
    </location>
</feature>
<proteinExistence type="predicted"/>